<gene>
    <name evidence="4" type="ORF">SAMN05660477_03006</name>
</gene>
<evidence type="ECO:0000313" key="4">
    <source>
        <dbReference type="EMBL" id="SKC10065.1"/>
    </source>
</evidence>
<dbReference type="OrthoDB" id="9805017at2"/>
<reference evidence="4 5" key="1">
    <citation type="submission" date="2017-02" db="EMBL/GenBank/DDBJ databases">
        <authorList>
            <person name="Peterson S.W."/>
        </authorList>
    </citation>
    <scope>NUCLEOTIDE SEQUENCE [LARGE SCALE GENOMIC DNA]</scope>
    <source>
        <strain evidence="4 5">DSM 22323</strain>
    </source>
</reference>
<feature type="signal peptide" evidence="2">
    <location>
        <begin position="1"/>
        <end position="24"/>
    </location>
</feature>
<dbReference type="Gene3D" id="2.60.40.10">
    <property type="entry name" value="Immunoglobulins"/>
    <property type="match status" value="2"/>
</dbReference>
<dbReference type="RefSeq" id="WP_079668220.1">
    <property type="nucleotide sequence ID" value="NZ_FUYZ01000014.1"/>
</dbReference>
<feature type="chain" id="PRO_5010558127" evidence="2">
    <location>
        <begin position="25"/>
        <end position="889"/>
    </location>
</feature>
<feature type="domain" description="Secretion system C-terminal sorting" evidence="3">
    <location>
        <begin position="820"/>
        <end position="885"/>
    </location>
</feature>
<dbReference type="AlphaFoldDB" id="A0A1T5GNR1"/>
<accession>A0A1T5GNR1</accession>
<keyword evidence="5" id="KW-1185">Reference proteome</keyword>
<dbReference type="InterPro" id="IPR013783">
    <property type="entry name" value="Ig-like_fold"/>
</dbReference>
<evidence type="ECO:0000259" key="3">
    <source>
        <dbReference type="Pfam" id="PF18962"/>
    </source>
</evidence>
<name>A0A1T5GNR1_9FLAO</name>
<dbReference type="STRING" id="619805.SAMN05660477_03006"/>
<dbReference type="Proteomes" id="UP000191112">
    <property type="component" value="Unassembled WGS sequence"/>
</dbReference>
<evidence type="ECO:0000313" key="5">
    <source>
        <dbReference type="Proteomes" id="UP000191112"/>
    </source>
</evidence>
<dbReference type="NCBIfam" id="TIGR04183">
    <property type="entry name" value="Por_Secre_tail"/>
    <property type="match status" value="1"/>
</dbReference>
<dbReference type="Pfam" id="PF18962">
    <property type="entry name" value="Por_Secre_tail"/>
    <property type="match status" value="1"/>
</dbReference>
<organism evidence="4 5">
    <name type="scientific">Soonwooa buanensis</name>
    <dbReference type="NCBI Taxonomy" id="619805"/>
    <lineage>
        <taxon>Bacteria</taxon>
        <taxon>Pseudomonadati</taxon>
        <taxon>Bacteroidota</taxon>
        <taxon>Flavobacteriia</taxon>
        <taxon>Flavobacteriales</taxon>
        <taxon>Weeksellaceae</taxon>
        <taxon>Chryseobacterium group</taxon>
        <taxon>Soonwooa</taxon>
    </lineage>
</organism>
<evidence type="ECO:0000256" key="1">
    <source>
        <dbReference type="ARBA" id="ARBA00022729"/>
    </source>
</evidence>
<dbReference type="InterPro" id="IPR035986">
    <property type="entry name" value="PKD_dom_sf"/>
</dbReference>
<dbReference type="InterPro" id="IPR026444">
    <property type="entry name" value="Secre_tail"/>
</dbReference>
<proteinExistence type="predicted"/>
<sequence>MKKYMSMVFLLLYFAFGRSQNITAAEYFFNTDPGVGNATSIALSGTDVTQTYSIPVPNGMTGFNNMFVRAKNANNTWSFYNRASFYIYQATTQSSIAPISAAEYFFDNDPGLGNGNALTASGTDVNQTYTAVIPSNMLGFHNLYIRVKNSNNVWAFYHRATFYIGKLADLTIPALDGGEFFVDTDPGVGQGKQVTLTSAGTDTYTVDLSTVNIPCGLHNFYLRIKNKNNTYSIYQLAKDVNVYDNAPPTILAKDISIELDANAKASFKFADVDLGTKDDCQLASVTLSKTDFNCSNLGANTVKITATDALGKVSTKDIIITVLDKIKPVAKAKNISVYLDANGSVSITGAMLNNASTDNCSVVETTVSKAQFSCADLGANQVTLTVKDSSGNSDSTTATVTVLDNIAPTAIAKNYTAELGSNGSVSITAQNINNNSTDNCGISEMTLSRTQFSCGDIGNQNVTLTVKDASGNTSTATAVVSVVDHQKPNVLTKNITVKLDANASATITANMIDNGSTDNCGIAEISVNKTQFSCANLGSNQVILSVKDSSGNIATATATVSVIDDIAPIAIAKNYTAELGSNGSVSITAQNINNNSTDNCGISEMTLSRTQFSCGDIGNQNVTLTVKDASGNTSTATAVVSVVDNQKPNVLTKNITIKLDANASATITANMIDNGSTDNCSIVEISVNKTQFSCANLGSNQVTLSVKDSSGNIATATATVSVIDDIAPVAIGKDVSVEIANNETSVTIDPQTVNNGSSDNCGIASYSLSQTTFTEAGVYNVVFTVKDSSGNQSSITVQVTVTKGNLASSDFGNSKDEILLYPNPTMDILNIVSQKEIKYLTIIDASGKLVHGYKSVNKVDVKKLPSGTYLLIIDTIDGIRRTKKFIKKD</sequence>
<dbReference type="PANTHER" id="PTHR24273">
    <property type="entry name" value="FI04643P-RELATED"/>
    <property type="match status" value="1"/>
</dbReference>
<evidence type="ECO:0000256" key="2">
    <source>
        <dbReference type="SAM" id="SignalP"/>
    </source>
</evidence>
<keyword evidence="1 2" id="KW-0732">Signal</keyword>
<dbReference type="SUPFAM" id="SSF49299">
    <property type="entry name" value="PKD domain"/>
    <property type="match status" value="1"/>
</dbReference>
<dbReference type="PANTHER" id="PTHR24273:SF32">
    <property type="entry name" value="HYALIN"/>
    <property type="match status" value="1"/>
</dbReference>
<protein>
    <submittedName>
        <fullName evidence="4">Por secretion system C-terminal sorting domain-containing protein</fullName>
    </submittedName>
</protein>
<dbReference type="EMBL" id="FUYZ01000014">
    <property type="protein sequence ID" value="SKC10065.1"/>
    <property type="molecule type" value="Genomic_DNA"/>
</dbReference>